<gene>
    <name evidence="2" type="ORF">NW768_010256</name>
</gene>
<evidence type="ECO:0000313" key="3">
    <source>
        <dbReference type="Proteomes" id="UP001152024"/>
    </source>
</evidence>
<sequence length="70" mass="7917">MMRQDEDQDTEGQREHVTRTNPAETKDIEQNPAEQDSSADDGVLSEKYPLCDLEKGLIGWDSQDDPANPR</sequence>
<name>A0ABQ8R0U6_FUSEQ</name>
<comment type="caution">
    <text evidence="2">The sequence shown here is derived from an EMBL/GenBank/DDBJ whole genome shotgun (WGS) entry which is preliminary data.</text>
</comment>
<protein>
    <submittedName>
        <fullName evidence="2">Uncharacterized protein</fullName>
    </submittedName>
</protein>
<evidence type="ECO:0000313" key="2">
    <source>
        <dbReference type="EMBL" id="KAJ4122811.1"/>
    </source>
</evidence>
<feature type="region of interest" description="Disordered" evidence="1">
    <location>
        <begin position="1"/>
        <end position="70"/>
    </location>
</feature>
<evidence type="ECO:0000256" key="1">
    <source>
        <dbReference type="SAM" id="MobiDB-lite"/>
    </source>
</evidence>
<organism evidence="2 3">
    <name type="scientific">Fusarium equiseti</name>
    <name type="common">Fusarium scirpi</name>
    <dbReference type="NCBI Taxonomy" id="61235"/>
    <lineage>
        <taxon>Eukaryota</taxon>
        <taxon>Fungi</taxon>
        <taxon>Dikarya</taxon>
        <taxon>Ascomycota</taxon>
        <taxon>Pezizomycotina</taxon>
        <taxon>Sordariomycetes</taxon>
        <taxon>Hypocreomycetidae</taxon>
        <taxon>Hypocreales</taxon>
        <taxon>Nectriaceae</taxon>
        <taxon>Fusarium</taxon>
        <taxon>Fusarium incarnatum-equiseti species complex</taxon>
    </lineage>
</organism>
<reference evidence="2" key="1">
    <citation type="submission" date="2022-09" db="EMBL/GenBank/DDBJ databases">
        <title>Fusarium specimens isolated from Avocado Roots.</title>
        <authorList>
            <person name="Stajich J."/>
            <person name="Roper C."/>
            <person name="Heimlech-Rivalta G."/>
        </authorList>
    </citation>
    <scope>NUCLEOTIDE SEQUENCE</scope>
    <source>
        <strain evidence="2">CF00095</strain>
    </source>
</reference>
<proteinExistence type="predicted"/>
<feature type="compositionally biased region" description="Basic and acidic residues" evidence="1">
    <location>
        <begin position="11"/>
        <end position="29"/>
    </location>
</feature>
<feature type="compositionally biased region" description="Acidic residues" evidence="1">
    <location>
        <begin position="1"/>
        <end position="10"/>
    </location>
</feature>
<dbReference type="EMBL" id="JAOQBH010000019">
    <property type="protein sequence ID" value="KAJ4122811.1"/>
    <property type="molecule type" value="Genomic_DNA"/>
</dbReference>
<keyword evidence="3" id="KW-1185">Reference proteome</keyword>
<accession>A0ABQ8R0U6</accession>
<dbReference type="Proteomes" id="UP001152024">
    <property type="component" value="Unassembled WGS sequence"/>
</dbReference>